<dbReference type="Gene3D" id="3.30.70.1230">
    <property type="entry name" value="Nucleotide cyclase"/>
    <property type="match status" value="1"/>
</dbReference>
<feature type="compositionally biased region" description="Basic and acidic residues" evidence="1">
    <location>
        <begin position="211"/>
        <end position="223"/>
    </location>
</feature>
<feature type="region of interest" description="Disordered" evidence="1">
    <location>
        <begin position="262"/>
        <end position="283"/>
    </location>
</feature>
<reference evidence="2 3" key="1">
    <citation type="submission" date="2017-09" db="EMBL/GenBank/DDBJ databases">
        <authorList>
            <person name="Lee N."/>
            <person name="Cho B.-K."/>
        </authorList>
    </citation>
    <scope>NUCLEOTIDE SEQUENCE [LARGE SCALE GENOMIC DNA]</scope>
    <source>
        <strain evidence="2 3">ATCC 12853</strain>
    </source>
</reference>
<protein>
    <submittedName>
        <fullName evidence="2">Adenylate/guanylate cyclase domain-containing protein</fullName>
    </submittedName>
</protein>
<dbReference type="InterPro" id="IPR029787">
    <property type="entry name" value="Nucleotide_cyclase"/>
</dbReference>
<dbReference type="EMBL" id="CP023699">
    <property type="protein sequence ID" value="QEU89718.1"/>
    <property type="molecule type" value="Genomic_DNA"/>
</dbReference>
<dbReference type="Proteomes" id="UP000325529">
    <property type="component" value="Chromosome"/>
</dbReference>
<dbReference type="AlphaFoldDB" id="A0A5J6G6Z4"/>
<keyword evidence="3" id="KW-1185">Reference proteome</keyword>
<name>A0A5J6G6Z4_STRKN</name>
<evidence type="ECO:0000313" key="2">
    <source>
        <dbReference type="EMBL" id="QEU89718.1"/>
    </source>
</evidence>
<proteinExistence type="predicted"/>
<accession>A0A5J6G6Z4</accession>
<gene>
    <name evidence="2" type="ORF">CP970_01000</name>
</gene>
<organism evidence="2 3">
    <name type="scientific">Streptomyces kanamyceticus</name>
    <dbReference type="NCBI Taxonomy" id="1967"/>
    <lineage>
        <taxon>Bacteria</taxon>
        <taxon>Bacillati</taxon>
        <taxon>Actinomycetota</taxon>
        <taxon>Actinomycetes</taxon>
        <taxon>Kitasatosporales</taxon>
        <taxon>Streptomycetaceae</taxon>
        <taxon>Streptomyces</taxon>
    </lineage>
</organism>
<dbReference type="RefSeq" id="WP_055544552.1">
    <property type="nucleotide sequence ID" value="NZ_CP023699.1"/>
</dbReference>
<evidence type="ECO:0000313" key="3">
    <source>
        <dbReference type="Proteomes" id="UP000325529"/>
    </source>
</evidence>
<feature type="region of interest" description="Disordered" evidence="1">
    <location>
        <begin position="194"/>
        <end position="238"/>
    </location>
</feature>
<sequence>MSRHEAVHRLVMSADIKGSGRLGHQAKIRSRTGMYEVFDAAFHAVGVAGGDQLHLEDRGDGVLAALAPEVPPSALVGLWLEEVHQGLREHNAGLTEPLRLRIAMHGGPVSDDGRGLVGRAVDLACRLCDSEPAKAILAADDDIDLVLVVSDLLYHSVVAEGGRFVEPEHYLPCTVRAKETDEVAWFHVPRRTRPPLPETGRVPAPRPTGVDAERGPGRTHADAAARCGQPGETGEPWSTKYRINVNGNNQIVDGAEVHGPIIGVRVSPDNDNDSGQAEGDGPR</sequence>
<dbReference type="KEGG" id="ska:CP970_01000"/>
<dbReference type="OrthoDB" id="3482507at2"/>
<evidence type="ECO:0000256" key="1">
    <source>
        <dbReference type="SAM" id="MobiDB-lite"/>
    </source>
</evidence>
<dbReference type="SUPFAM" id="SSF55073">
    <property type="entry name" value="Nucleotide cyclase"/>
    <property type="match status" value="1"/>
</dbReference>